<feature type="region of interest" description="Disordered" evidence="14">
    <location>
        <begin position="118"/>
        <end position="137"/>
    </location>
</feature>
<sequence>MDMCGPSPPPKVSRPEGISGPGTGPSQSTTKAAMANDGHMCSNTFKHGHSGLAVGTLISSPVCPTRSSPSVVRDLISVHLGTTEASTSLTGPGTMTTKPLDLSLESPSIMGTHSLLGTGISSGHGAPNTSSESGMNAAASHPFITSTHQCGSARPLSSAPHPSQYSSLFPTNDATNNSSSSNSSSNSSSSNGPFPVLPVRLESNLLASPAGQTHSSVLLPHVCKWNSCGQRFAEMEELVSHVNERHVVLVEGEYCCKWEGCSRKGKGFNARYKMLIHVRTHTNEKPHQCPICNKSFSRLENLKIHNRSHTGERPYVCPVAGCNKRYSNSSDRFKHTRTHLEEKPYFCKVAGCDKRYTDPSSLRKHVKTFGHYTNRDHLNHFISQKAANTAAPSSKPVARILPAKPTPVSLFQPVTAVPPTSNMTGLPEGVIVYPILVHSPSLQPHYSYVTLPGHLSDLAGNTSPTFSSAGLRNDEASSKDGKKLVAAEGSFRLSQDVVAQRNVGMEAKSEGLASS</sequence>
<evidence type="ECO:0000256" key="8">
    <source>
        <dbReference type="ARBA" id="ARBA00022833"/>
    </source>
</evidence>
<evidence type="ECO:0000313" key="17">
    <source>
        <dbReference type="RefSeq" id="XP_022099580.1"/>
    </source>
</evidence>
<feature type="region of interest" description="Disordered" evidence="14">
    <location>
        <begin position="148"/>
        <end position="194"/>
    </location>
</feature>
<comment type="similarity">
    <text evidence="2">Belongs to the GLI C2H2-type zinc-finger protein family.</text>
</comment>
<feature type="domain" description="C2H2-type" evidence="15">
    <location>
        <begin position="315"/>
        <end position="344"/>
    </location>
</feature>
<evidence type="ECO:0000256" key="11">
    <source>
        <dbReference type="ARBA" id="ARBA00023163"/>
    </source>
</evidence>
<proteinExistence type="inferred from homology"/>
<dbReference type="Gene3D" id="3.30.160.60">
    <property type="entry name" value="Classic Zinc Finger"/>
    <property type="match status" value="5"/>
</dbReference>
<dbReference type="FunFam" id="3.30.160.60:FF:000310">
    <property type="entry name" value="GLIS family zinc finger 2"/>
    <property type="match status" value="1"/>
</dbReference>
<evidence type="ECO:0000256" key="13">
    <source>
        <dbReference type="PROSITE-ProRule" id="PRU00042"/>
    </source>
</evidence>
<evidence type="ECO:0000256" key="9">
    <source>
        <dbReference type="ARBA" id="ARBA00023015"/>
    </source>
</evidence>
<evidence type="ECO:0000256" key="3">
    <source>
        <dbReference type="ARBA" id="ARBA00022473"/>
    </source>
</evidence>
<evidence type="ECO:0000256" key="7">
    <source>
        <dbReference type="ARBA" id="ARBA00022771"/>
    </source>
</evidence>
<keyword evidence="12" id="KW-0539">Nucleus</keyword>
<dbReference type="InterPro" id="IPR043359">
    <property type="entry name" value="GLI-like"/>
</dbReference>
<organism evidence="16 18">
    <name type="scientific">Acanthaster planci</name>
    <name type="common">Crown-of-thorns starfish</name>
    <dbReference type="NCBI Taxonomy" id="133434"/>
    <lineage>
        <taxon>Eukaryota</taxon>
        <taxon>Metazoa</taxon>
        <taxon>Echinodermata</taxon>
        <taxon>Eleutherozoa</taxon>
        <taxon>Asterozoa</taxon>
        <taxon>Asteroidea</taxon>
        <taxon>Valvatacea</taxon>
        <taxon>Valvatida</taxon>
        <taxon>Acanthasteridae</taxon>
        <taxon>Acanthaster</taxon>
    </lineage>
</organism>
<keyword evidence="11" id="KW-0804">Transcription</keyword>
<dbReference type="RefSeq" id="XP_022099582.1">
    <property type="nucleotide sequence ID" value="XM_022243890.1"/>
</dbReference>
<dbReference type="FunFam" id="3.30.160.60:FF:000357">
    <property type="entry name" value="GLIS family zinc finger 2"/>
    <property type="match status" value="1"/>
</dbReference>
<dbReference type="InterPro" id="IPR056436">
    <property type="entry name" value="Znf-C2H2_ZIC1-5/GLI1-3-like"/>
</dbReference>
<evidence type="ECO:0000313" key="16">
    <source>
        <dbReference type="Proteomes" id="UP000694845"/>
    </source>
</evidence>
<feature type="domain" description="C2H2-type" evidence="15">
    <location>
        <begin position="345"/>
        <end position="376"/>
    </location>
</feature>
<evidence type="ECO:0000259" key="15">
    <source>
        <dbReference type="PROSITE" id="PS50157"/>
    </source>
</evidence>
<protein>
    <submittedName>
        <fullName evidence="17 18">Zinc finger protein GLIS2-like isoform X1</fullName>
    </submittedName>
</protein>
<dbReference type="SUPFAM" id="SSF57667">
    <property type="entry name" value="beta-beta-alpha zinc fingers"/>
    <property type="match status" value="3"/>
</dbReference>
<dbReference type="KEGG" id="aplc:110984078"/>
<feature type="domain" description="C2H2-type" evidence="15">
    <location>
        <begin position="287"/>
        <end position="314"/>
    </location>
</feature>
<evidence type="ECO:0000256" key="2">
    <source>
        <dbReference type="ARBA" id="ARBA00010831"/>
    </source>
</evidence>
<evidence type="ECO:0000313" key="19">
    <source>
        <dbReference type="RefSeq" id="XP_022099582.1"/>
    </source>
</evidence>
<evidence type="ECO:0000256" key="12">
    <source>
        <dbReference type="ARBA" id="ARBA00023242"/>
    </source>
</evidence>
<evidence type="ECO:0000256" key="1">
    <source>
        <dbReference type="ARBA" id="ARBA00004123"/>
    </source>
</evidence>
<evidence type="ECO:0000256" key="5">
    <source>
        <dbReference type="ARBA" id="ARBA00022723"/>
    </source>
</evidence>
<dbReference type="PROSITE" id="PS50157">
    <property type="entry name" value="ZINC_FINGER_C2H2_2"/>
    <property type="match status" value="5"/>
</dbReference>
<feature type="compositionally biased region" description="Polar residues" evidence="14">
    <location>
        <begin position="160"/>
        <end position="175"/>
    </location>
</feature>
<dbReference type="FunFam" id="3.30.160.60:FF:000359">
    <property type="entry name" value="GLIS family zinc finger 2"/>
    <property type="match status" value="1"/>
</dbReference>
<dbReference type="Pfam" id="PF23561">
    <property type="entry name" value="zf-C2H2_15"/>
    <property type="match status" value="1"/>
</dbReference>
<reference evidence="17 18" key="1">
    <citation type="submission" date="2025-04" db="UniProtKB">
        <authorList>
            <consortium name="RefSeq"/>
        </authorList>
    </citation>
    <scope>IDENTIFICATION</scope>
</reference>
<dbReference type="SMART" id="SM00355">
    <property type="entry name" value="ZnF_C2H2"/>
    <property type="match status" value="5"/>
</dbReference>
<dbReference type="PANTHER" id="PTHR45718:SF8">
    <property type="entry name" value="GLIS FAMILY ZINC FINGER 2"/>
    <property type="match status" value="1"/>
</dbReference>
<feature type="domain" description="C2H2-type" evidence="15">
    <location>
        <begin position="221"/>
        <end position="246"/>
    </location>
</feature>
<keyword evidence="3" id="KW-0217">Developmental protein</keyword>
<keyword evidence="16" id="KW-1185">Reference proteome</keyword>
<feature type="region of interest" description="Disordered" evidence="14">
    <location>
        <begin position="1"/>
        <end position="33"/>
    </location>
</feature>
<dbReference type="InterPro" id="IPR013087">
    <property type="entry name" value="Znf_C2H2_type"/>
</dbReference>
<dbReference type="GeneID" id="110984078"/>
<name>A0A8B7Z8I4_ACAPL</name>
<dbReference type="PROSITE" id="PS00028">
    <property type="entry name" value="ZINC_FINGER_C2H2_1"/>
    <property type="match status" value="4"/>
</dbReference>
<keyword evidence="4" id="KW-0678">Repressor</keyword>
<dbReference type="GO" id="GO:0008270">
    <property type="term" value="F:zinc ion binding"/>
    <property type="evidence" value="ECO:0007669"/>
    <property type="project" value="UniProtKB-KW"/>
</dbReference>
<keyword evidence="6" id="KW-0677">Repeat</keyword>
<keyword evidence="5" id="KW-0479">Metal-binding</keyword>
<dbReference type="RefSeq" id="XP_022099580.1">
    <property type="nucleotide sequence ID" value="XM_022243888.1"/>
</dbReference>
<keyword evidence="9" id="KW-0805">Transcription regulation</keyword>
<dbReference type="FunFam" id="3.30.160.60:FF:000019">
    <property type="entry name" value="GLI family zinc finger 3"/>
    <property type="match status" value="1"/>
</dbReference>
<gene>
    <name evidence="17 18 19" type="primary">LOC110984078</name>
</gene>
<dbReference type="GO" id="GO:0005634">
    <property type="term" value="C:nucleus"/>
    <property type="evidence" value="ECO:0007669"/>
    <property type="project" value="UniProtKB-SubCell"/>
</dbReference>
<feature type="compositionally biased region" description="Low complexity" evidence="14">
    <location>
        <begin position="176"/>
        <end position="191"/>
    </location>
</feature>
<dbReference type="OrthoDB" id="3214149at2759"/>
<dbReference type="Proteomes" id="UP000694845">
    <property type="component" value="Unplaced"/>
</dbReference>
<dbReference type="RefSeq" id="XP_022099581.1">
    <property type="nucleotide sequence ID" value="XM_022243889.1"/>
</dbReference>
<accession>A0A8B7Z8I4</accession>
<feature type="compositionally biased region" description="Pro residues" evidence="14">
    <location>
        <begin position="1"/>
        <end position="12"/>
    </location>
</feature>
<dbReference type="GO" id="GO:0000978">
    <property type="term" value="F:RNA polymerase II cis-regulatory region sequence-specific DNA binding"/>
    <property type="evidence" value="ECO:0007669"/>
    <property type="project" value="TreeGrafter"/>
</dbReference>
<evidence type="ECO:0000256" key="4">
    <source>
        <dbReference type="ARBA" id="ARBA00022491"/>
    </source>
</evidence>
<dbReference type="OMA" id="MANDGHM"/>
<keyword evidence="7 13" id="KW-0863">Zinc-finger</keyword>
<evidence type="ECO:0000256" key="10">
    <source>
        <dbReference type="ARBA" id="ARBA00023125"/>
    </source>
</evidence>
<feature type="domain" description="C2H2-type" evidence="15">
    <location>
        <begin position="259"/>
        <end position="286"/>
    </location>
</feature>
<dbReference type="PANTHER" id="PTHR45718">
    <property type="entry name" value="TRANSCRIPTIONAL ACTIVATOR CUBITUS INTERRUPTUS"/>
    <property type="match status" value="1"/>
</dbReference>
<evidence type="ECO:0000256" key="14">
    <source>
        <dbReference type="SAM" id="MobiDB-lite"/>
    </source>
</evidence>
<dbReference type="GO" id="GO:0000981">
    <property type="term" value="F:DNA-binding transcription factor activity, RNA polymerase II-specific"/>
    <property type="evidence" value="ECO:0007669"/>
    <property type="project" value="TreeGrafter"/>
</dbReference>
<dbReference type="Pfam" id="PF00096">
    <property type="entry name" value="zf-C2H2"/>
    <property type="match status" value="3"/>
</dbReference>
<keyword evidence="10" id="KW-0238">DNA-binding</keyword>
<evidence type="ECO:0000313" key="18">
    <source>
        <dbReference type="RefSeq" id="XP_022099581.1"/>
    </source>
</evidence>
<evidence type="ECO:0000256" key="6">
    <source>
        <dbReference type="ARBA" id="ARBA00022737"/>
    </source>
</evidence>
<keyword evidence="8" id="KW-0862">Zinc</keyword>
<dbReference type="AlphaFoldDB" id="A0A8B7Z8I4"/>
<comment type="subcellular location">
    <subcellularLocation>
        <location evidence="1">Nucleus</location>
    </subcellularLocation>
</comment>
<dbReference type="InterPro" id="IPR036236">
    <property type="entry name" value="Znf_C2H2_sf"/>
</dbReference>